<name>A0AAD2GTG9_9AGAR</name>
<dbReference type="InterPro" id="IPR036259">
    <property type="entry name" value="MFS_trans_sf"/>
</dbReference>
<dbReference type="PRINTS" id="PR01035">
    <property type="entry name" value="TCRTETA"/>
</dbReference>
<feature type="compositionally biased region" description="Acidic residues" evidence="6">
    <location>
        <begin position="482"/>
        <end position="497"/>
    </location>
</feature>
<dbReference type="EMBL" id="CAVNYO010000403">
    <property type="protein sequence ID" value="CAK5274665.1"/>
    <property type="molecule type" value="Genomic_DNA"/>
</dbReference>
<proteinExistence type="predicted"/>
<gene>
    <name evidence="9" type="ORF">MYCIT1_LOCUS21956</name>
    <name evidence="8" type="ORF">MYCIT1_LOCUS49</name>
</gene>
<keyword evidence="5 7" id="KW-0472">Membrane</keyword>
<evidence type="ECO:0000313" key="10">
    <source>
        <dbReference type="Proteomes" id="UP001295794"/>
    </source>
</evidence>
<evidence type="ECO:0000256" key="5">
    <source>
        <dbReference type="ARBA" id="ARBA00023136"/>
    </source>
</evidence>
<protein>
    <recommendedName>
        <fullName evidence="11">Major facilitator superfamily MFS-1</fullName>
    </recommendedName>
</protein>
<feature type="transmembrane region" description="Helical" evidence="7">
    <location>
        <begin position="809"/>
        <end position="828"/>
    </location>
</feature>
<feature type="region of interest" description="Disordered" evidence="6">
    <location>
        <begin position="414"/>
        <end position="442"/>
    </location>
</feature>
<accession>A0AAD2GTG9</accession>
<keyword evidence="2" id="KW-0813">Transport</keyword>
<dbReference type="InterPro" id="IPR001958">
    <property type="entry name" value="Tet-R_TetA/multi-R_MdtG-like"/>
</dbReference>
<comment type="subcellular location">
    <subcellularLocation>
        <location evidence="1">Membrane</location>
        <topology evidence="1">Multi-pass membrane protein</topology>
    </subcellularLocation>
</comment>
<evidence type="ECO:0000256" key="4">
    <source>
        <dbReference type="ARBA" id="ARBA00022989"/>
    </source>
</evidence>
<feature type="compositionally biased region" description="Polar residues" evidence="6">
    <location>
        <begin position="414"/>
        <end position="423"/>
    </location>
</feature>
<feature type="transmembrane region" description="Helical" evidence="7">
    <location>
        <begin position="701"/>
        <end position="721"/>
    </location>
</feature>
<dbReference type="GO" id="GO:0022857">
    <property type="term" value="F:transmembrane transporter activity"/>
    <property type="evidence" value="ECO:0007669"/>
    <property type="project" value="InterPro"/>
</dbReference>
<keyword evidence="4 7" id="KW-1133">Transmembrane helix</keyword>
<dbReference type="AlphaFoldDB" id="A0AAD2GTG9"/>
<dbReference type="InterPro" id="IPR011701">
    <property type="entry name" value="MFS"/>
</dbReference>
<dbReference type="SUPFAM" id="SSF103473">
    <property type="entry name" value="MFS general substrate transporter"/>
    <property type="match status" value="1"/>
</dbReference>
<evidence type="ECO:0000256" key="2">
    <source>
        <dbReference type="ARBA" id="ARBA00022448"/>
    </source>
</evidence>
<dbReference type="Proteomes" id="UP001295794">
    <property type="component" value="Unassembled WGS sequence"/>
</dbReference>
<feature type="region of interest" description="Disordered" evidence="6">
    <location>
        <begin position="49"/>
        <end position="75"/>
    </location>
</feature>
<keyword evidence="3 7" id="KW-0812">Transmembrane</keyword>
<evidence type="ECO:0008006" key="11">
    <source>
        <dbReference type="Google" id="ProtNLM"/>
    </source>
</evidence>
<evidence type="ECO:0000313" key="9">
    <source>
        <dbReference type="EMBL" id="CAK5274665.1"/>
    </source>
</evidence>
<feature type="transmembrane region" description="Helical" evidence="7">
    <location>
        <begin position="733"/>
        <end position="757"/>
    </location>
</feature>
<feature type="transmembrane region" description="Helical" evidence="7">
    <location>
        <begin position="276"/>
        <end position="298"/>
    </location>
</feature>
<evidence type="ECO:0000256" key="3">
    <source>
        <dbReference type="ARBA" id="ARBA00022692"/>
    </source>
</evidence>
<dbReference type="Pfam" id="PF07690">
    <property type="entry name" value="MFS_1"/>
    <property type="match status" value="1"/>
</dbReference>
<feature type="transmembrane region" description="Helical" evidence="7">
    <location>
        <begin position="237"/>
        <end position="256"/>
    </location>
</feature>
<evidence type="ECO:0000313" key="8">
    <source>
        <dbReference type="EMBL" id="CAK5261829.1"/>
    </source>
</evidence>
<feature type="region of interest" description="Disordered" evidence="6">
    <location>
        <begin position="482"/>
        <end position="550"/>
    </location>
</feature>
<dbReference type="PANTHER" id="PTHR23504:SF17">
    <property type="entry name" value="MAJOR FACILITATOR SUPERFAMILY (MFS) PROFILE DOMAIN-CONTAINING PROTEIN"/>
    <property type="match status" value="1"/>
</dbReference>
<evidence type="ECO:0000256" key="6">
    <source>
        <dbReference type="SAM" id="MobiDB-lite"/>
    </source>
</evidence>
<dbReference type="GO" id="GO:0016020">
    <property type="term" value="C:membrane"/>
    <property type="evidence" value="ECO:0007669"/>
    <property type="project" value="UniProtKB-SubCell"/>
</dbReference>
<feature type="compositionally biased region" description="Polar residues" evidence="6">
    <location>
        <begin position="432"/>
        <end position="442"/>
    </location>
</feature>
<dbReference type="EMBL" id="CAVNYO010000001">
    <property type="protein sequence ID" value="CAK5261829.1"/>
    <property type="molecule type" value="Genomic_DNA"/>
</dbReference>
<organism evidence="8 10">
    <name type="scientific">Mycena citricolor</name>
    <dbReference type="NCBI Taxonomy" id="2018698"/>
    <lineage>
        <taxon>Eukaryota</taxon>
        <taxon>Fungi</taxon>
        <taxon>Dikarya</taxon>
        <taxon>Basidiomycota</taxon>
        <taxon>Agaricomycotina</taxon>
        <taxon>Agaricomycetes</taxon>
        <taxon>Agaricomycetidae</taxon>
        <taxon>Agaricales</taxon>
        <taxon>Marasmiineae</taxon>
        <taxon>Mycenaceae</taxon>
        <taxon>Mycena</taxon>
    </lineage>
</organism>
<evidence type="ECO:0000256" key="7">
    <source>
        <dbReference type="SAM" id="Phobius"/>
    </source>
</evidence>
<reference evidence="8" key="1">
    <citation type="submission" date="2023-11" db="EMBL/GenBank/DDBJ databases">
        <authorList>
            <person name="De Vega J J."/>
            <person name="De Vega J J."/>
        </authorList>
    </citation>
    <scope>NUCLEOTIDE SEQUENCE</scope>
</reference>
<dbReference type="Gene3D" id="1.20.1250.20">
    <property type="entry name" value="MFS general substrate transporter like domains"/>
    <property type="match status" value="1"/>
</dbReference>
<feature type="transmembrane region" description="Helical" evidence="7">
    <location>
        <begin position="176"/>
        <end position="194"/>
    </location>
</feature>
<sequence>MAPPRRSFGPDESALDDSPDGPEPTTSRIQRFVGRMSFGSVSRHRGSFVSRWRNQNDNADGEGDNAVDTPGTERPPIPVVMQAAEPYATPLPILSMIVLSITMLGEFLSANVSTPFVLFMVKGASSLPSSLSKPDVEGAFSYAKASNVKSVSTFFLTQFLTAILWATVAEKHGRRFVLVVSLLGSALTCAAFGTSTSLEEAICIRLLQGVFAGAVGVARGSVAFITDASNEGRAYAILGFCWGLGGVAGAIVGGAFERPAVKWSGVFENTLFDRYPYLLACGVASSVTLLGSILGCFLGPDGGPREGAIRLIEKSDQHPTIPEEEESRPPTPVFDDEERQSTLGRRMSKKLSSYFARQATERDPLLTPGAESSQPAVRLDRTRTFSSSRPSRANGSAYGYAGSYRSRLASSVVNNRRGSNASTMRRRHMSLADSQQRDSMASSTDLNFAQRLLIANENAVTNIADLWVAAAMNVDNEDVFEDSDTELGENDEEEEAEDRPSRSVLVSPIGGRPSTSRRLSAGRRPSAGPVGRFESPRRPSTVRRPSFSQTLEGARRLSAVPSIFAHPGVKTPPAVLDAQMLLSRDPEPPSAGPDLLEPIIESRRVSLHDAEGQIEVIEPQPSMMSQLPVLVIIQYGMLALHTTTHDQIFLSYLVSDVNAGGLNLEASHFAQLIALMCLAQIAYQFYLYPNIGPPRGRFSHLAMFRIGSVLFIPAYLAVILLHPFATDSEGENFSVMSGLAVITAVRYSGGTFCYTSISILLNYMTPPPAIGLANGMAQSILVIISMLYVSRPLQLWSVSVQDNPSGYPLGFVICGAACLFSVLHSFMIR</sequence>
<feature type="compositionally biased region" description="Low complexity" evidence="6">
    <location>
        <begin position="538"/>
        <end position="548"/>
    </location>
</feature>
<feature type="transmembrane region" description="Helical" evidence="7">
    <location>
        <begin position="769"/>
        <end position="789"/>
    </location>
</feature>
<feature type="transmembrane region" description="Helical" evidence="7">
    <location>
        <begin position="91"/>
        <end position="110"/>
    </location>
</feature>
<feature type="transmembrane region" description="Helical" evidence="7">
    <location>
        <begin position="669"/>
        <end position="689"/>
    </location>
</feature>
<feature type="transmembrane region" description="Helical" evidence="7">
    <location>
        <begin position="151"/>
        <end position="169"/>
    </location>
</feature>
<evidence type="ECO:0000256" key="1">
    <source>
        <dbReference type="ARBA" id="ARBA00004141"/>
    </source>
</evidence>
<feature type="region of interest" description="Disordered" evidence="6">
    <location>
        <begin position="315"/>
        <end position="349"/>
    </location>
</feature>
<dbReference type="PANTHER" id="PTHR23504">
    <property type="entry name" value="MAJOR FACILITATOR SUPERFAMILY DOMAIN-CONTAINING PROTEIN 10"/>
    <property type="match status" value="1"/>
</dbReference>
<feature type="region of interest" description="Disordered" evidence="6">
    <location>
        <begin position="362"/>
        <end position="398"/>
    </location>
</feature>
<feature type="region of interest" description="Disordered" evidence="6">
    <location>
        <begin position="1"/>
        <end position="27"/>
    </location>
</feature>
<comment type="caution">
    <text evidence="8">The sequence shown here is derived from an EMBL/GenBank/DDBJ whole genome shotgun (WGS) entry which is preliminary data.</text>
</comment>
<keyword evidence="10" id="KW-1185">Reference proteome</keyword>